<organism evidence="1 2">
    <name type="scientific">Periplaneta americana</name>
    <name type="common">American cockroach</name>
    <name type="synonym">Blatta americana</name>
    <dbReference type="NCBI Taxonomy" id="6978"/>
    <lineage>
        <taxon>Eukaryota</taxon>
        <taxon>Metazoa</taxon>
        <taxon>Ecdysozoa</taxon>
        <taxon>Arthropoda</taxon>
        <taxon>Hexapoda</taxon>
        <taxon>Insecta</taxon>
        <taxon>Pterygota</taxon>
        <taxon>Neoptera</taxon>
        <taxon>Polyneoptera</taxon>
        <taxon>Dictyoptera</taxon>
        <taxon>Blattodea</taxon>
        <taxon>Blattoidea</taxon>
        <taxon>Blattidae</taxon>
        <taxon>Blattinae</taxon>
        <taxon>Periplaneta</taxon>
    </lineage>
</organism>
<gene>
    <name evidence="1" type="ORF">ANN_25589</name>
</gene>
<protein>
    <submittedName>
        <fullName evidence="1">Uncharacterized protein</fullName>
    </submittedName>
</protein>
<comment type="caution">
    <text evidence="1">The sequence shown here is derived from an EMBL/GenBank/DDBJ whole genome shotgun (WGS) entry which is preliminary data.</text>
</comment>
<keyword evidence="2" id="KW-1185">Reference proteome</keyword>
<name>A0ABQ8S1F0_PERAM</name>
<evidence type="ECO:0000313" key="2">
    <source>
        <dbReference type="Proteomes" id="UP001148838"/>
    </source>
</evidence>
<dbReference type="Proteomes" id="UP001148838">
    <property type="component" value="Unassembled WGS sequence"/>
</dbReference>
<proteinExistence type="predicted"/>
<evidence type="ECO:0000313" key="1">
    <source>
        <dbReference type="EMBL" id="KAJ4427824.1"/>
    </source>
</evidence>
<dbReference type="EMBL" id="JAJSOF020000038">
    <property type="protein sequence ID" value="KAJ4427824.1"/>
    <property type="molecule type" value="Genomic_DNA"/>
</dbReference>
<sequence>MPCPSQTNGCHVLKDTMRAVLRCKAESDEMLRCLLSRVSASDGSVDGEGNPEVHCRPHILSKINPVSTIISHLRQISNSIGGSVVECSPATRATRDLWKRHVFETAEGGESETDQQQSDHIRDILLSFVFWKFTASESRTGRDLLLP</sequence>
<reference evidence="1 2" key="1">
    <citation type="journal article" date="2022" name="Allergy">
        <title>Genome assembly and annotation of Periplaneta americana reveal a comprehensive cockroach allergen profile.</title>
        <authorList>
            <person name="Wang L."/>
            <person name="Xiong Q."/>
            <person name="Saelim N."/>
            <person name="Wang L."/>
            <person name="Nong W."/>
            <person name="Wan A.T."/>
            <person name="Shi M."/>
            <person name="Liu X."/>
            <person name="Cao Q."/>
            <person name="Hui J.H.L."/>
            <person name="Sookrung N."/>
            <person name="Leung T.F."/>
            <person name="Tungtrongchitr A."/>
            <person name="Tsui S.K.W."/>
        </authorList>
    </citation>
    <scope>NUCLEOTIDE SEQUENCE [LARGE SCALE GENOMIC DNA]</scope>
    <source>
        <strain evidence="1">PWHHKU_190912</strain>
    </source>
</reference>
<accession>A0ABQ8S1F0</accession>